<dbReference type="GO" id="GO:0005737">
    <property type="term" value="C:cytoplasm"/>
    <property type="evidence" value="ECO:0007669"/>
    <property type="project" value="TreeGrafter"/>
</dbReference>
<evidence type="ECO:0000259" key="1">
    <source>
        <dbReference type="Pfam" id="PF00149"/>
    </source>
</evidence>
<dbReference type="PANTHER" id="PTHR42850">
    <property type="entry name" value="METALLOPHOSPHOESTERASE"/>
    <property type="match status" value="1"/>
</dbReference>
<dbReference type="InterPro" id="IPR004843">
    <property type="entry name" value="Calcineurin-like_PHP"/>
</dbReference>
<proteinExistence type="predicted"/>
<comment type="caution">
    <text evidence="2">The sequence shown here is derived from an EMBL/GenBank/DDBJ whole genome shotgun (WGS) entry which is preliminary data.</text>
</comment>
<dbReference type="PANTHER" id="PTHR42850:SF4">
    <property type="entry name" value="ZINC-DEPENDENT ENDOPOLYPHOSPHATASE"/>
    <property type="match status" value="1"/>
</dbReference>
<dbReference type="Pfam" id="PF00149">
    <property type="entry name" value="Metallophos"/>
    <property type="match status" value="1"/>
</dbReference>
<gene>
    <name evidence="2" type="ORF">CO173_03030</name>
</gene>
<dbReference type="AlphaFoldDB" id="A0A2M7XFT8"/>
<dbReference type="GO" id="GO:0008803">
    <property type="term" value="F:bis(5'-nucleosyl)-tetraphosphatase (symmetrical) activity"/>
    <property type="evidence" value="ECO:0007669"/>
    <property type="project" value="TreeGrafter"/>
</dbReference>
<dbReference type="Gene3D" id="3.60.21.10">
    <property type="match status" value="1"/>
</dbReference>
<protein>
    <recommendedName>
        <fullName evidence="1">Calcineurin-like phosphoesterase domain-containing protein</fullName>
    </recommendedName>
</protein>
<feature type="domain" description="Calcineurin-like phosphoesterase" evidence="1">
    <location>
        <begin position="17"/>
        <end position="197"/>
    </location>
</feature>
<accession>A0A2M7XFT8</accession>
<dbReference type="Proteomes" id="UP000231263">
    <property type="component" value="Unassembled WGS sequence"/>
</dbReference>
<organism evidence="2 3">
    <name type="scientific">Candidatus Uhrbacteria bacterium CG_4_9_14_3_um_filter_41_35</name>
    <dbReference type="NCBI Taxonomy" id="1975034"/>
    <lineage>
        <taxon>Bacteria</taxon>
        <taxon>Candidatus Uhriibacteriota</taxon>
    </lineage>
</organism>
<name>A0A2M7XFT8_9BACT</name>
<dbReference type="GO" id="GO:0110154">
    <property type="term" value="P:RNA decapping"/>
    <property type="evidence" value="ECO:0007669"/>
    <property type="project" value="TreeGrafter"/>
</dbReference>
<dbReference type="SUPFAM" id="SSF56300">
    <property type="entry name" value="Metallo-dependent phosphatases"/>
    <property type="match status" value="1"/>
</dbReference>
<dbReference type="InterPro" id="IPR029052">
    <property type="entry name" value="Metallo-depent_PP-like"/>
</dbReference>
<evidence type="ECO:0000313" key="3">
    <source>
        <dbReference type="Proteomes" id="UP000231263"/>
    </source>
</evidence>
<evidence type="ECO:0000313" key="2">
    <source>
        <dbReference type="EMBL" id="PJA46715.1"/>
    </source>
</evidence>
<dbReference type="GO" id="GO:0016791">
    <property type="term" value="F:phosphatase activity"/>
    <property type="evidence" value="ECO:0007669"/>
    <property type="project" value="TreeGrafter"/>
</dbReference>
<reference evidence="3" key="1">
    <citation type="submission" date="2017-09" db="EMBL/GenBank/DDBJ databases">
        <title>Depth-based differentiation of microbial function through sediment-hosted aquifers and enrichment of novel symbionts in the deep terrestrial subsurface.</title>
        <authorList>
            <person name="Probst A.J."/>
            <person name="Ladd B."/>
            <person name="Jarett J.K."/>
            <person name="Geller-Mcgrath D.E."/>
            <person name="Sieber C.M.K."/>
            <person name="Emerson J.B."/>
            <person name="Anantharaman K."/>
            <person name="Thomas B.C."/>
            <person name="Malmstrom R."/>
            <person name="Stieglmeier M."/>
            <person name="Klingl A."/>
            <person name="Woyke T."/>
            <person name="Ryan C.M."/>
            <person name="Banfield J.F."/>
        </authorList>
    </citation>
    <scope>NUCLEOTIDE SEQUENCE [LARGE SCALE GENOMIC DNA]</scope>
</reference>
<dbReference type="EMBL" id="PFWT01000009">
    <property type="protein sequence ID" value="PJA46715.1"/>
    <property type="molecule type" value="Genomic_DNA"/>
</dbReference>
<sequence length="255" mass="28803">MHTRNITIGEAGTEPLPMIVIPDVHGHLDQLVRLIKKLNQLQLLDGRRLAFLGDYVDRGPESRATLEFICSLVELGHIAIAGNHDLVLLKILQSDAGDWEYWVNRWARNYEDGVLMSYGIRKTPRGREGYQEVALELAQRMPTWHKRCLQNLPWFYESNELVLVHAGLNSSSTWQSQRSLLQQQEWGSIGPEQVFSAAHATDTTNIHPSIRLVTGHAVLPRPVVRPNRVMLNCGVEHGGPLIAWVSDTEEVICIL</sequence>
<dbReference type="InterPro" id="IPR050126">
    <property type="entry name" value="Ap4A_hydrolase"/>
</dbReference>